<dbReference type="PANTHER" id="PTHR43477:SF1">
    <property type="entry name" value="DIHYDROANTICAPSIN 7-DEHYDROGENASE"/>
    <property type="match status" value="1"/>
</dbReference>
<dbReference type="InterPro" id="IPR051122">
    <property type="entry name" value="SDR_DHRS6-like"/>
</dbReference>
<accession>A0A2T4N062</accession>
<feature type="domain" description="Ketoreductase" evidence="3">
    <location>
        <begin position="9"/>
        <end position="182"/>
    </location>
</feature>
<dbReference type="SUPFAM" id="SSF51735">
    <property type="entry name" value="NAD(P)-binding Rossmann-fold domains"/>
    <property type="match status" value="1"/>
</dbReference>
<comment type="caution">
    <text evidence="4">The sequence shown here is derived from an EMBL/GenBank/DDBJ whole genome shotgun (WGS) entry which is preliminary data.</text>
</comment>
<dbReference type="InterPro" id="IPR036291">
    <property type="entry name" value="NAD(P)-bd_dom_sf"/>
</dbReference>
<dbReference type="PRINTS" id="PR00081">
    <property type="entry name" value="GDHRDH"/>
</dbReference>
<reference evidence="5 7" key="2">
    <citation type="submission" date="2018-09" db="EMBL/GenBank/DDBJ databases">
        <title>Genome sequencing of Aeromonas veronii MS-17-88.</title>
        <authorList>
            <person name="Tekedar H.C."/>
            <person name="Arick M.A."/>
            <person name="Hsu C.-Y."/>
            <person name="Thrash A."/>
            <person name="Karsi A."/>
            <person name="Lawrence M.L."/>
            <person name="Abdelhamed H."/>
        </authorList>
    </citation>
    <scope>NUCLEOTIDE SEQUENCE [LARGE SCALE GENOMIC DNA]</scope>
    <source>
        <strain evidence="5 7">MS 17-88</strain>
    </source>
</reference>
<evidence type="ECO:0000313" key="4">
    <source>
        <dbReference type="EMBL" id="PTH80208.1"/>
    </source>
</evidence>
<reference evidence="4 6" key="1">
    <citation type="submission" date="2018-03" db="EMBL/GenBank/DDBJ databases">
        <title>Aeromonas veronii whole genome sequencing and analysis.</title>
        <authorList>
            <person name="Xie H."/>
            <person name="Liu T."/>
            <person name="Wang K."/>
        </authorList>
    </citation>
    <scope>NUCLEOTIDE SEQUENCE [LARGE SCALE GENOMIC DNA]</scope>
    <source>
        <strain evidence="4 6">XH.VA.1</strain>
    </source>
</reference>
<dbReference type="InterPro" id="IPR002347">
    <property type="entry name" value="SDR_fam"/>
</dbReference>
<organism evidence="4 6">
    <name type="scientific">Aeromonas veronii</name>
    <dbReference type="NCBI Taxonomy" id="654"/>
    <lineage>
        <taxon>Bacteria</taxon>
        <taxon>Pseudomonadati</taxon>
        <taxon>Pseudomonadota</taxon>
        <taxon>Gammaproteobacteria</taxon>
        <taxon>Aeromonadales</taxon>
        <taxon>Aeromonadaceae</taxon>
        <taxon>Aeromonas</taxon>
    </lineage>
</organism>
<keyword evidence="2" id="KW-0560">Oxidoreductase</keyword>
<dbReference type="AlphaFoldDB" id="A0A2T4N062"/>
<evidence type="ECO:0000259" key="3">
    <source>
        <dbReference type="SMART" id="SM00822"/>
    </source>
</evidence>
<evidence type="ECO:0000256" key="2">
    <source>
        <dbReference type="ARBA" id="ARBA00023002"/>
    </source>
</evidence>
<evidence type="ECO:0000313" key="5">
    <source>
        <dbReference type="EMBL" id="RKJ89165.1"/>
    </source>
</evidence>
<comment type="similarity">
    <text evidence="1">Belongs to the short-chain dehydrogenases/reductases (SDR) family.</text>
</comment>
<dbReference type="EMBL" id="PZKL01000036">
    <property type="protein sequence ID" value="PTH80208.1"/>
    <property type="molecule type" value="Genomic_DNA"/>
</dbReference>
<dbReference type="RefSeq" id="WP_107683764.1">
    <property type="nucleotide sequence ID" value="NZ_CAWQUB010000001.1"/>
</dbReference>
<dbReference type="GO" id="GO:0016491">
    <property type="term" value="F:oxidoreductase activity"/>
    <property type="evidence" value="ECO:0007669"/>
    <property type="project" value="UniProtKB-KW"/>
</dbReference>
<sequence>MKHSTLHNQQIVIIGGTSGLGLATAQQAIEQGAKVIIGGSSREQLATALAELGPSASGHQLDILDVDSVNHFFNQLDSLDHLVITAAVMRPASFLTAAIEDLKINMDSRFWGSVHAIRAAAPKLSERGSIVLTSGMVTRRPQLGKALPAVAAGAVETLAHSLVTELTPRRINVINPGPMRTPMLLKALGNDPQKVAAVAQSLPLKRLGEGEDYAQAALFLMSNNNMNGEVLHLNGGSAWA</sequence>
<evidence type="ECO:0000256" key="1">
    <source>
        <dbReference type="ARBA" id="ARBA00006484"/>
    </source>
</evidence>
<dbReference type="Proteomes" id="UP000281725">
    <property type="component" value="Unassembled WGS sequence"/>
</dbReference>
<dbReference type="Pfam" id="PF13561">
    <property type="entry name" value="adh_short_C2"/>
    <property type="match status" value="1"/>
</dbReference>
<dbReference type="InterPro" id="IPR057326">
    <property type="entry name" value="KR_dom"/>
</dbReference>
<gene>
    <name evidence="5" type="ORF">D6R50_07715</name>
    <name evidence="4" type="ORF">DAA48_14670</name>
</gene>
<dbReference type="SMART" id="SM00822">
    <property type="entry name" value="PKS_KR"/>
    <property type="match status" value="1"/>
</dbReference>
<dbReference type="Gene3D" id="3.40.50.720">
    <property type="entry name" value="NAD(P)-binding Rossmann-like Domain"/>
    <property type="match status" value="1"/>
</dbReference>
<dbReference type="Proteomes" id="UP000241986">
    <property type="component" value="Unassembled WGS sequence"/>
</dbReference>
<evidence type="ECO:0000313" key="7">
    <source>
        <dbReference type="Proteomes" id="UP000281725"/>
    </source>
</evidence>
<evidence type="ECO:0000313" key="6">
    <source>
        <dbReference type="Proteomes" id="UP000241986"/>
    </source>
</evidence>
<dbReference type="EMBL" id="RAWX01000002">
    <property type="protein sequence ID" value="RKJ89165.1"/>
    <property type="molecule type" value="Genomic_DNA"/>
</dbReference>
<proteinExistence type="inferred from homology"/>
<dbReference type="PANTHER" id="PTHR43477">
    <property type="entry name" value="DIHYDROANTICAPSIN 7-DEHYDROGENASE"/>
    <property type="match status" value="1"/>
</dbReference>
<dbReference type="CDD" id="cd05233">
    <property type="entry name" value="SDR_c"/>
    <property type="match status" value="1"/>
</dbReference>
<protein>
    <submittedName>
        <fullName evidence="5">SDR family oxidoreductase</fullName>
    </submittedName>
    <submittedName>
        <fullName evidence="4">Short-chain dehydrogenase</fullName>
    </submittedName>
</protein>
<name>A0A2T4N062_AERVE</name>